<sequence>VIPFEIWPPIDVTAPWDTWPVQHKSYHEEILRAIQEYYENKDEDFNPDAYYDALQMEIYQKKQEKQDHIIDLNLTSDESTDYD</sequence>
<dbReference type="EMBL" id="JABEZX010000008">
    <property type="protein sequence ID" value="MBA0564016.1"/>
    <property type="molecule type" value="Genomic_DNA"/>
</dbReference>
<accession>A0A7J8MH87</accession>
<protein>
    <submittedName>
        <fullName evidence="1">Uncharacterized protein</fullName>
    </submittedName>
</protein>
<organism evidence="1 2">
    <name type="scientific">Gossypium lobatum</name>
    <dbReference type="NCBI Taxonomy" id="34289"/>
    <lineage>
        <taxon>Eukaryota</taxon>
        <taxon>Viridiplantae</taxon>
        <taxon>Streptophyta</taxon>
        <taxon>Embryophyta</taxon>
        <taxon>Tracheophyta</taxon>
        <taxon>Spermatophyta</taxon>
        <taxon>Magnoliopsida</taxon>
        <taxon>eudicotyledons</taxon>
        <taxon>Gunneridae</taxon>
        <taxon>Pentapetalae</taxon>
        <taxon>rosids</taxon>
        <taxon>malvids</taxon>
        <taxon>Malvales</taxon>
        <taxon>Malvaceae</taxon>
        <taxon>Malvoideae</taxon>
        <taxon>Gossypium</taxon>
    </lineage>
</organism>
<comment type="caution">
    <text evidence="1">The sequence shown here is derived from an EMBL/GenBank/DDBJ whole genome shotgun (WGS) entry which is preliminary data.</text>
</comment>
<reference evidence="1 2" key="1">
    <citation type="journal article" date="2019" name="Genome Biol. Evol.">
        <title>Insights into the evolution of the New World diploid cottons (Gossypium, subgenus Houzingenia) based on genome sequencing.</title>
        <authorList>
            <person name="Grover C.E."/>
            <person name="Arick M.A. 2nd"/>
            <person name="Thrash A."/>
            <person name="Conover J.L."/>
            <person name="Sanders W.S."/>
            <person name="Peterson D.G."/>
            <person name="Frelichowski J.E."/>
            <person name="Scheffler J.A."/>
            <person name="Scheffler B.E."/>
            <person name="Wendel J.F."/>
        </authorList>
    </citation>
    <scope>NUCLEOTIDE SEQUENCE [LARGE SCALE GENOMIC DNA]</scope>
    <source>
        <strain evidence="1">157</strain>
        <tissue evidence="1">Leaf</tissue>
    </source>
</reference>
<evidence type="ECO:0000313" key="2">
    <source>
        <dbReference type="Proteomes" id="UP000593572"/>
    </source>
</evidence>
<proteinExistence type="predicted"/>
<gene>
    <name evidence="1" type="ORF">Golob_008975</name>
</gene>
<evidence type="ECO:0000313" key="1">
    <source>
        <dbReference type="EMBL" id="MBA0564016.1"/>
    </source>
</evidence>
<keyword evidence="2" id="KW-1185">Reference proteome</keyword>
<dbReference type="Proteomes" id="UP000593572">
    <property type="component" value="Unassembled WGS sequence"/>
</dbReference>
<name>A0A7J8MH87_9ROSI</name>
<feature type="non-terminal residue" evidence="1">
    <location>
        <position position="83"/>
    </location>
</feature>
<dbReference type="AlphaFoldDB" id="A0A7J8MH87"/>